<dbReference type="Pfam" id="PF00005">
    <property type="entry name" value="ABC_tran"/>
    <property type="match status" value="2"/>
</dbReference>
<keyword evidence="1" id="KW-0547">Nucleotide-binding</keyword>
<protein>
    <submittedName>
        <fullName evidence="5">ABC transporter ATP-binding protein</fullName>
    </submittedName>
</protein>
<feature type="domain" description="ABC transporter" evidence="4">
    <location>
        <begin position="290"/>
        <end position="522"/>
    </location>
</feature>
<sequence length="553" mass="56593">MAVDVRVGRGSTVPESLHAHESASIEVRGLTVAHGGTTVLQDVDLDLVPGEVHVLLGRSGAGKSTVVAALTGMLPRGSRVAGWATLRTGDRTVELLTAAPRVQRRSLRGRLVGTAPQGAGGVFTPTSTIAAQLREAQRVGGRSRSRFGAAHPHRPSGAAEQLAELAHAAGVDPTWLARHPHQLSGGQLARLGLVAAMVNHPPVLLVDEPTAGLDAEAARTVGLLLAAYARAGHTVLVITHDVGLARQVAHTVTRVAAGRVVAQGAPRDVLPDAAPVRRARRPVDPAAPGLAAHGVVVTRGAQPVLAATDLAVRSGEVVGLTGPSGVGKSTVAAVLALLEAPPAGHVALAGERVRGAGLALPPAQRRRVAWVSQHPHTAVDPRLTLRRAIELPARLAGTEVDATDLAAQVGLDPSLLDRRPHEVSGGELQRAVLARSWALAPEYLVLDEVTSMLDPATADDVLRLVARAAAAGTGVLLVGHDVESLEAVCDRVLELHPADGGSVLRPRDASDAGAAHPVPAGPHPAGPHPAGPHAADPHPAGPHPAGPHPAPTR</sequence>
<organism evidence="5 6">
    <name type="scientific">Cellulomonas aerilata</name>
    <dbReference type="NCBI Taxonomy" id="515326"/>
    <lineage>
        <taxon>Bacteria</taxon>
        <taxon>Bacillati</taxon>
        <taxon>Actinomycetota</taxon>
        <taxon>Actinomycetes</taxon>
        <taxon>Micrococcales</taxon>
        <taxon>Cellulomonadaceae</taxon>
        <taxon>Cellulomonas</taxon>
    </lineage>
</organism>
<feature type="domain" description="ABC transporter" evidence="4">
    <location>
        <begin position="25"/>
        <end position="282"/>
    </location>
</feature>
<dbReference type="GO" id="GO:0005886">
    <property type="term" value="C:plasma membrane"/>
    <property type="evidence" value="ECO:0007669"/>
    <property type="project" value="TreeGrafter"/>
</dbReference>
<dbReference type="InterPro" id="IPR017871">
    <property type="entry name" value="ABC_transporter-like_CS"/>
</dbReference>
<dbReference type="InterPro" id="IPR027417">
    <property type="entry name" value="P-loop_NTPase"/>
</dbReference>
<dbReference type="EMBL" id="BJYY01000013">
    <property type="protein sequence ID" value="GEO34088.1"/>
    <property type="molecule type" value="Genomic_DNA"/>
</dbReference>
<dbReference type="InterPro" id="IPR003439">
    <property type="entry name" value="ABC_transporter-like_ATP-bd"/>
</dbReference>
<evidence type="ECO:0000256" key="3">
    <source>
        <dbReference type="SAM" id="MobiDB-lite"/>
    </source>
</evidence>
<dbReference type="GO" id="GO:0022857">
    <property type="term" value="F:transmembrane transporter activity"/>
    <property type="evidence" value="ECO:0007669"/>
    <property type="project" value="TreeGrafter"/>
</dbReference>
<name>A0A512DC78_9CELL</name>
<dbReference type="Proteomes" id="UP000321181">
    <property type="component" value="Unassembled WGS sequence"/>
</dbReference>
<dbReference type="PANTHER" id="PTHR24220:SF684">
    <property type="entry name" value="FE(3+) IONS IMPORT ATP-BINDING PROTEIN FBPC"/>
    <property type="match status" value="1"/>
</dbReference>
<reference evidence="5 6" key="1">
    <citation type="submission" date="2019-07" db="EMBL/GenBank/DDBJ databases">
        <title>Whole genome shotgun sequence of Cellulomonas aerilata NBRC 106308.</title>
        <authorList>
            <person name="Hosoyama A."/>
            <person name="Uohara A."/>
            <person name="Ohji S."/>
            <person name="Ichikawa N."/>
        </authorList>
    </citation>
    <scope>NUCLEOTIDE SEQUENCE [LARGE SCALE GENOMIC DNA]</scope>
    <source>
        <strain evidence="5 6">NBRC 106308</strain>
    </source>
</reference>
<dbReference type="InterPro" id="IPR003593">
    <property type="entry name" value="AAA+_ATPase"/>
</dbReference>
<dbReference type="PROSITE" id="PS50893">
    <property type="entry name" value="ABC_TRANSPORTER_2"/>
    <property type="match status" value="2"/>
</dbReference>
<dbReference type="OrthoDB" id="3677453at2"/>
<gene>
    <name evidence="5" type="ORF">CAE01nite_18130</name>
</gene>
<dbReference type="PANTHER" id="PTHR24220">
    <property type="entry name" value="IMPORT ATP-BINDING PROTEIN"/>
    <property type="match status" value="1"/>
</dbReference>
<dbReference type="PROSITE" id="PS00211">
    <property type="entry name" value="ABC_TRANSPORTER_1"/>
    <property type="match status" value="2"/>
</dbReference>
<comment type="caution">
    <text evidence="5">The sequence shown here is derived from an EMBL/GenBank/DDBJ whole genome shotgun (WGS) entry which is preliminary data.</text>
</comment>
<dbReference type="GO" id="GO:0016887">
    <property type="term" value="F:ATP hydrolysis activity"/>
    <property type="evidence" value="ECO:0007669"/>
    <property type="project" value="InterPro"/>
</dbReference>
<feature type="compositionally biased region" description="Pro residues" evidence="3">
    <location>
        <begin position="539"/>
        <end position="553"/>
    </location>
</feature>
<dbReference type="AlphaFoldDB" id="A0A512DC78"/>
<proteinExistence type="predicted"/>
<accession>A0A512DC78</accession>
<evidence type="ECO:0000313" key="5">
    <source>
        <dbReference type="EMBL" id="GEO34088.1"/>
    </source>
</evidence>
<evidence type="ECO:0000256" key="2">
    <source>
        <dbReference type="ARBA" id="ARBA00022840"/>
    </source>
</evidence>
<feature type="region of interest" description="Disordered" evidence="3">
    <location>
        <begin position="500"/>
        <end position="553"/>
    </location>
</feature>
<keyword evidence="6" id="KW-1185">Reference proteome</keyword>
<dbReference type="Gene3D" id="3.40.50.300">
    <property type="entry name" value="P-loop containing nucleotide triphosphate hydrolases"/>
    <property type="match status" value="2"/>
</dbReference>
<evidence type="ECO:0000259" key="4">
    <source>
        <dbReference type="PROSITE" id="PS50893"/>
    </source>
</evidence>
<dbReference type="SMART" id="SM00382">
    <property type="entry name" value="AAA"/>
    <property type="match status" value="2"/>
</dbReference>
<keyword evidence="2 5" id="KW-0067">ATP-binding</keyword>
<dbReference type="SUPFAM" id="SSF52540">
    <property type="entry name" value="P-loop containing nucleoside triphosphate hydrolases"/>
    <property type="match status" value="2"/>
</dbReference>
<evidence type="ECO:0000313" key="6">
    <source>
        <dbReference type="Proteomes" id="UP000321181"/>
    </source>
</evidence>
<dbReference type="InterPro" id="IPR015854">
    <property type="entry name" value="ABC_transpr_LolD-like"/>
</dbReference>
<dbReference type="GO" id="GO:0005524">
    <property type="term" value="F:ATP binding"/>
    <property type="evidence" value="ECO:0007669"/>
    <property type="project" value="UniProtKB-KW"/>
</dbReference>
<evidence type="ECO:0000256" key="1">
    <source>
        <dbReference type="ARBA" id="ARBA00022741"/>
    </source>
</evidence>
<feature type="compositionally biased region" description="Pro residues" evidence="3">
    <location>
        <begin position="519"/>
        <end position="530"/>
    </location>
</feature>